<keyword evidence="5 6" id="KW-0472">Membrane</keyword>
<keyword evidence="4 6" id="KW-1133">Transmembrane helix</keyword>
<evidence type="ECO:0000313" key="9">
    <source>
        <dbReference type="EMBL" id="KGD66560.1"/>
    </source>
</evidence>
<evidence type="ECO:0000256" key="6">
    <source>
        <dbReference type="SAM" id="Phobius"/>
    </source>
</evidence>
<feature type="transmembrane region" description="Helical" evidence="6">
    <location>
        <begin position="372"/>
        <end position="394"/>
    </location>
</feature>
<feature type="domain" description="ABC3 transporter permease C-terminal" evidence="7">
    <location>
        <begin position="287"/>
        <end position="401"/>
    </location>
</feature>
<protein>
    <submittedName>
        <fullName evidence="9">Efflux ABC transporter permease</fullName>
    </submittedName>
</protein>
<accession>A0A095UVJ0</accession>
<dbReference type="Proteomes" id="UP000029444">
    <property type="component" value="Unassembled WGS sequence"/>
</dbReference>
<keyword evidence="2" id="KW-1003">Cell membrane</keyword>
<dbReference type="RefSeq" id="WP_035229559.1">
    <property type="nucleotide sequence ID" value="NZ_ARXV01000001.1"/>
</dbReference>
<dbReference type="InterPro" id="IPR025857">
    <property type="entry name" value="MacB_PCD"/>
</dbReference>
<evidence type="ECO:0000259" key="8">
    <source>
        <dbReference type="Pfam" id="PF12704"/>
    </source>
</evidence>
<evidence type="ECO:0000256" key="2">
    <source>
        <dbReference type="ARBA" id="ARBA00022475"/>
    </source>
</evidence>
<dbReference type="InterPro" id="IPR003838">
    <property type="entry name" value="ABC3_permease_C"/>
</dbReference>
<evidence type="ECO:0000256" key="5">
    <source>
        <dbReference type="ARBA" id="ARBA00023136"/>
    </source>
</evidence>
<evidence type="ECO:0000256" key="1">
    <source>
        <dbReference type="ARBA" id="ARBA00004651"/>
    </source>
</evidence>
<dbReference type="PANTHER" id="PTHR43738">
    <property type="entry name" value="ABC TRANSPORTER, MEMBRANE PROTEIN"/>
    <property type="match status" value="1"/>
</dbReference>
<keyword evidence="3 6" id="KW-0812">Transmembrane</keyword>
<dbReference type="PANTHER" id="PTHR43738:SF2">
    <property type="entry name" value="ABC TRANSPORTER PERMEASE"/>
    <property type="match status" value="1"/>
</dbReference>
<evidence type="ECO:0000313" key="10">
    <source>
        <dbReference type="Proteomes" id="UP000029444"/>
    </source>
</evidence>
<keyword evidence="10" id="KW-1185">Reference proteome</keyword>
<sequence length="412" mass="44016">MLPKVILASLRTRRTSALLIVAAIALSVLMIVGIDRVRHQVRANFASTVSGIDLIVSARGGPMNILLYSVFRLSDPTAGIRWQTVEHLAQHPDVKWWIPIALGDSHRGFPVVATNEAYLTHYRYGRDQALALQQGEWFVGADQVVLGSAVARQLNYQQGDKVVLAHGASGPAIVEHDNHPFTVVGVLAPTGTPVDQSLHISLAGMAAIHNGGAFLSGMPPLPGQQADKPDSVNAVMLGLTRRTAVLSLQRELSRYKPEPLSAIIPGVQLQRLWRITAAGENALRATSLAVLVVALLVLVSTVLAALEGRRHELAVLRAAGAGRWAVYGIIVGESLCLTVMGCLLGLLVLFVAQWGLAPLALVEWSLRLPEHFLALRELPAVAAILVAGSLAGLIPAEKAFRNSLADGLTPRN</sequence>
<name>A0A095UVJ0_9GAMM</name>
<gene>
    <name evidence="9" type="ORF">Y5S_00227</name>
</gene>
<feature type="transmembrane region" description="Helical" evidence="6">
    <location>
        <begin position="326"/>
        <end position="352"/>
    </location>
</feature>
<dbReference type="EMBL" id="ARXV01000001">
    <property type="protein sequence ID" value="KGD66560.1"/>
    <property type="molecule type" value="Genomic_DNA"/>
</dbReference>
<proteinExistence type="predicted"/>
<feature type="domain" description="MacB-like periplasmic core" evidence="8">
    <location>
        <begin position="18"/>
        <end position="205"/>
    </location>
</feature>
<dbReference type="eggNOG" id="COG0577">
    <property type="taxonomic scope" value="Bacteria"/>
</dbReference>
<dbReference type="InterPro" id="IPR051125">
    <property type="entry name" value="ABC-4/HrtB_transporter"/>
</dbReference>
<feature type="transmembrane region" description="Helical" evidence="6">
    <location>
        <begin position="288"/>
        <end position="306"/>
    </location>
</feature>
<reference evidence="9 10" key="1">
    <citation type="submission" date="2012-09" db="EMBL/GenBank/DDBJ databases">
        <title>Genome Sequence of alkane-degrading Bacterium Alcanivorax sp. 19-m-6.</title>
        <authorList>
            <person name="Lai Q."/>
            <person name="Shao Z."/>
        </authorList>
    </citation>
    <scope>NUCLEOTIDE SEQUENCE [LARGE SCALE GENOMIC DNA]</scope>
    <source>
        <strain evidence="9 10">19-m-6</strain>
    </source>
</reference>
<organism evidence="9 10">
    <name type="scientific">Alcanivorax nanhaiticus</name>
    <dbReference type="NCBI Taxonomy" id="1177154"/>
    <lineage>
        <taxon>Bacteria</taxon>
        <taxon>Pseudomonadati</taxon>
        <taxon>Pseudomonadota</taxon>
        <taxon>Gammaproteobacteria</taxon>
        <taxon>Oceanospirillales</taxon>
        <taxon>Alcanivoracaceae</taxon>
        <taxon>Alcanivorax</taxon>
    </lineage>
</organism>
<evidence type="ECO:0000256" key="3">
    <source>
        <dbReference type="ARBA" id="ARBA00022692"/>
    </source>
</evidence>
<evidence type="ECO:0000259" key="7">
    <source>
        <dbReference type="Pfam" id="PF02687"/>
    </source>
</evidence>
<dbReference type="Pfam" id="PF02687">
    <property type="entry name" value="FtsX"/>
    <property type="match status" value="1"/>
</dbReference>
<dbReference type="AlphaFoldDB" id="A0A095UVJ0"/>
<dbReference type="Pfam" id="PF12704">
    <property type="entry name" value="MacB_PCD"/>
    <property type="match status" value="1"/>
</dbReference>
<comment type="caution">
    <text evidence="9">The sequence shown here is derived from an EMBL/GenBank/DDBJ whole genome shotgun (WGS) entry which is preliminary data.</text>
</comment>
<feature type="transmembrane region" description="Helical" evidence="6">
    <location>
        <begin position="16"/>
        <end position="34"/>
    </location>
</feature>
<dbReference type="STRING" id="1177154.Y5S_00227"/>
<comment type="subcellular location">
    <subcellularLocation>
        <location evidence="1">Cell membrane</location>
        <topology evidence="1">Multi-pass membrane protein</topology>
    </subcellularLocation>
</comment>
<evidence type="ECO:0000256" key="4">
    <source>
        <dbReference type="ARBA" id="ARBA00022989"/>
    </source>
</evidence>
<dbReference type="GO" id="GO:0005886">
    <property type="term" value="C:plasma membrane"/>
    <property type="evidence" value="ECO:0007669"/>
    <property type="project" value="UniProtKB-SubCell"/>
</dbReference>
<dbReference type="PATRIC" id="fig|1177154.3.peg.230"/>